<sequence length="108" mass="11880">MCWPAAENAETRSSRQRGEAPGGRLRHWERAVLELRRVRRSSARIPLRGNPGRASTGKDPRRTSQEPGSAATRAFQAARKRASEAAGTARSSPRLNGGDRSPPPLFFF</sequence>
<feature type="region of interest" description="Disordered" evidence="1">
    <location>
        <begin position="1"/>
        <end position="26"/>
    </location>
</feature>
<protein>
    <submittedName>
        <fullName evidence="2">Uncharacterized protein</fullName>
    </submittedName>
</protein>
<organism evidence="2 3">
    <name type="scientific">Pleurodeles waltl</name>
    <name type="common">Iberian ribbed newt</name>
    <dbReference type="NCBI Taxonomy" id="8319"/>
    <lineage>
        <taxon>Eukaryota</taxon>
        <taxon>Metazoa</taxon>
        <taxon>Chordata</taxon>
        <taxon>Craniata</taxon>
        <taxon>Vertebrata</taxon>
        <taxon>Euteleostomi</taxon>
        <taxon>Amphibia</taxon>
        <taxon>Batrachia</taxon>
        <taxon>Caudata</taxon>
        <taxon>Salamandroidea</taxon>
        <taxon>Salamandridae</taxon>
        <taxon>Pleurodelinae</taxon>
        <taxon>Pleurodeles</taxon>
    </lineage>
</organism>
<name>A0AAV7QF01_PLEWA</name>
<reference evidence="2" key="1">
    <citation type="journal article" date="2022" name="bioRxiv">
        <title>Sequencing and chromosome-scale assembly of the giantPleurodeles waltlgenome.</title>
        <authorList>
            <person name="Brown T."/>
            <person name="Elewa A."/>
            <person name="Iarovenko S."/>
            <person name="Subramanian E."/>
            <person name="Araus A.J."/>
            <person name="Petzold A."/>
            <person name="Susuki M."/>
            <person name="Suzuki K.-i.T."/>
            <person name="Hayashi T."/>
            <person name="Toyoda A."/>
            <person name="Oliveira C."/>
            <person name="Osipova E."/>
            <person name="Leigh N.D."/>
            <person name="Simon A."/>
            <person name="Yun M.H."/>
        </authorList>
    </citation>
    <scope>NUCLEOTIDE SEQUENCE</scope>
    <source>
        <strain evidence="2">20211129_DDA</strain>
        <tissue evidence="2">Liver</tissue>
    </source>
</reference>
<proteinExistence type="predicted"/>
<dbReference type="EMBL" id="JANPWB010000010">
    <property type="protein sequence ID" value="KAJ1138705.1"/>
    <property type="molecule type" value="Genomic_DNA"/>
</dbReference>
<accession>A0AAV7QF01</accession>
<comment type="caution">
    <text evidence="2">The sequence shown here is derived from an EMBL/GenBank/DDBJ whole genome shotgun (WGS) entry which is preliminary data.</text>
</comment>
<feature type="compositionally biased region" description="Basic and acidic residues" evidence="1">
    <location>
        <begin position="9"/>
        <end position="18"/>
    </location>
</feature>
<dbReference type="AlphaFoldDB" id="A0AAV7QF01"/>
<evidence type="ECO:0000313" key="2">
    <source>
        <dbReference type="EMBL" id="KAJ1138705.1"/>
    </source>
</evidence>
<evidence type="ECO:0000256" key="1">
    <source>
        <dbReference type="SAM" id="MobiDB-lite"/>
    </source>
</evidence>
<feature type="region of interest" description="Disordered" evidence="1">
    <location>
        <begin position="39"/>
        <end position="108"/>
    </location>
</feature>
<gene>
    <name evidence="2" type="ORF">NDU88_005086</name>
</gene>
<evidence type="ECO:0000313" key="3">
    <source>
        <dbReference type="Proteomes" id="UP001066276"/>
    </source>
</evidence>
<dbReference type="Proteomes" id="UP001066276">
    <property type="component" value="Chromosome 6"/>
</dbReference>
<keyword evidence="3" id="KW-1185">Reference proteome</keyword>